<dbReference type="GO" id="GO:0003677">
    <property type="term" value="F:DNA binding"/>
    <property type="evidence" value="ECO:0007669"/>
    <property type="project" value="UniProtKB-KW"/>
</dbReference>
<dbReference type="Proteomes" id="UP000503037">
    <property type="component" value="Segment"/>
</dbReference>
<evidence type="ECO:0000313" key="2">
    <source>
        <dbReference type="EMBL" id="QJI53378.1"/>
    </source>
</evidence>
<feature type="region of interest" description="Disordered" evidence="1">
    <location>
        <begin position="133"/>
        <end position="270"/>
    </location>
</feature>
<feature type="compositionally biased region" description="Low complexity" evidence="1">
    <location>
        <begin position="161"/>
        <end position="260"/>
    </location>
</feature>
<evidence type="ECO:0000256" key="1">
    <source>
        <dbReference type="SAM" id="MobiDB-lite"/>
    </source>
</evidence>
<dbReference type="Pfam" id="PF05037">
    <property type="entry name" value="DUF669"/>
    <property type="match status" value="1"/>
</dbReference>
<name>A0A6M3YP80_9CAUD</name>
<evidence type="ECO:0000313" key="3">
    <source>
        <dbReference type="Proteomes" id="UP000503037"/>
    </source>
</evidence>
<organism evidence="2 3">
    <name type="scientific">Alteromonas phage vB_AcoS-R7M</name>
    <dbReference type="NCBI Taxonomy" id="2729541"/>
    <lineage>
        <taxon>Viruses</taxon>
        <taxon>Duplodnaviria</taxon>
        <taxon>Heunggongvirae</taxon>
        <taxon>Uroviricota</taxon>
        <taxon>Caudoviricetes</taxon>
        <taxon>Queuovirinae</taxon>
        <taxon>Amoyvirus</taxon>
        <taxon>Amoyvirus R7M</taxon>
    </lineage>
</organism>
<reference evidence="3" key="1">
    <citation type="submission" date="2020-04" db="EMBL/GenBank/DDBJ databases">
        <authorList>
            <person name="Ma R."/>
            <person name="Lai J."/>
            <person name="Yang Y."/>
            <person name="Jiao N."/>
            <person name="Zhang R."/>
        </authorList>
    </citation>
    <scope>NUCLEOTIDE SEQUENCE [LARGE SCALE GENOMIC DNA]</scope>
</reference>
<proteinExistence type="predicted"/>
<gene>
    <name evidence="2" type="ORF">vBAcoSR7M_56</name>
</gene>
<sequence length="270" mass="29383">MAQLNFDATQVQPNAGASDPVPAGWYSAMVDESEIKPTKGGDGAYLQLRLNIIDGQYANRKLWVRLNIQNPSQQAVDIAMSDLSAICHAVGVMHLQDSNQLHGIPMKVKVKLRPATENYEASNDVTSYKNINENVGGTEQAGGTPAGFGSAGATGQNNGGQPAWANQQTTQQPAQQPTQQQAPVQQPAPQTQQQPQQQWQQPQSEQPWAQGQQVAQQQPPQTEQQPPQQQQWQQPTQQEAAPGANTQTQQPPQQQQAPAQDGIPPWQRGQ</sequence>
<keyword evidence="3" id="KW-1185">Reference proteome</keyword>
<protein>
    <submittedName>
        <fullName evidence="2">SsDNA-binding protein</fullName>
    </submittedName>
</protein>
<dbReference type="InterPro" id="IPR007731">
    <property type="entry name" value="DUF669"/>
</dbReference>
<accession>A0A6M3YP80</accession>
<keyword evidence="2" id="KW-0238">DNA-binding</keyword>
<dbReference type="EMBL" id="MT345684">
    <property type="protein sequence ID" value="QJI53378.1"/>
    <property type="molecule type" value="Genomic_DNA"/>
</dbReference>